<dbReference type="AlphaFoldDB" id="A0A2K8UGH9"/>
<reference evidence="2 3" key="1">
    <citation type="submission" date="2017-03" db="EMBL/GenBank/DDBJ databases">
        <title>Complete genome sequence of Candidatus 'Thiodictyon syntrophicum' sp. nov. strain Cad16T, a photolithoautotroph purple sulfur bacterium isolated from an alpine meromictic lake.</title>
        <authorList>
            <person name="Luedin S.M."/>
            <person name="Pothier J.F."/>
            <person name="Danza F."/>
            <person name="Storelli N."/>
            <person name="Wittwer M."/>
            <person name="Tonolla M."/>
        </authorList>
    </citation>
    <scope>NUCLEOTIDE SEQUENCE [LARGE SCALE GENOMIC DNA]</scope>
    <source>
        <strain evidence="2 3">Cad16T</strain>
    </source>
</reference>
<dbReference type="KEGG" id="tsy:THSYN_05300"/>
<evidence type="ECO:0000256" key="1">
    <source>
        <dbReference type="SAM" id="MobiDB-lite"/>
    </source>
</evidence>
<name>A0A2K8UGH9_9GAMM</name>
<keyword evidence="3" id="KW-1185">Reference proteome</keyword>
<dbReference type="EMBL" id="CP020370">
    <property type="protein sequence ID" value="AUB84658.1"/>
    <property type="molecule type" value="Genomic_DNA"/>
</dbReference>
<gene>
    <name evidence="2" type="ORF">THSYN_05300</name>
</gene>
<feature type="region of interest" description="Disordered" evidence="1">
    <location>
        <begin position="148"/>
        <end position="172"/>
    </location>
</feature>
<accession>A0A2K8UGH9</accession>
<evidence type="ECO:0000313" key="2">
    <source>
        <dbReference type="EMBL" id="AUB84658.1"/>
    </source>
</evidence>
<organism evidence="2 3">
    <name type="scientific">Candidatus Thiodictyon syntrophicum</name>
    <dbReference type="NCBI Taxonomy" id="1166950"/>
    <lineage>
        <taxon>Bacteria</taxon>
        <taxon>Pseudomonadati</taxon>
        <taxon>Pseudomonadota</taxon>
        <taxon>Gammaproteobacteria</taxon>
        <taxon>Chromatiales</taxon>
        <taxon>Chromatiaceae</taxon>
        <taxon>Thiodictyon</taxon>
    </lineage>
</organism>
<sequence length="172" mass="18662">MGAAAHLRRRGTVNDELWPSPAYSRQVERLRAAIGETIYLAELADSEVQLAVRLTDRPFVLLGIIEFPRPDPVRGLTPHLILLDDGRGVNLGRIARITRRPFSPAPADVLYLDTEAHENLLFSERRLTPDFIAQRSRAVLGQCLGKPAAPALAGPGDPSAGRLSGPTGEEAT</sequence>
<proteinExistence type="predicted"/>
<evidence type="ECO:0000313" key="3">
    <source>
        <dbReference type="Proteomes" id="UP000232638"/>
    </source>
</evidence>
<dbReference type="Proteomes" id="UP000232638">
    <property type="component" value="Chromosome"/>
</dbReference>
<feature type="compositionally biased region" description="Low complexity" evidence="1">
    <location>
        <begin position="148"/>
        <end position="161"/>
    </location>
</feature>
<protein>
    <submittedName>
        <fullName evidence="2">Uncharacterized protein</fullName>
    </submittedName>
</protein>